<organism evidence="1">
    <name type="scientific">marine sediment metagenome</name>
    <dbReference type="NCBI Taxonomy" id="412755"/>
    <lineage>
        <taxon>unclassified sequences</taxon>
        <taxon>metagenomes</taxon>
        <taxon>ecological metagenomes</taxon>
    </lineage>
</organism>
<comment type="caution">
    <text evidence="1">The sequence shown here is derived from an EMBL/GenBank/DDBJ whole genome shotgun (WGS) entry which is preliminary data.</text>
</comment>
<accession>A0A0F9Q448</accession>
<evidence type="ECO:0000313" key="1">
    <source>
        <dbReference type="EMBL" id="KKN00168.1"/>
    </source>
</evidence>
<protein>
    <submittedName>
        <fullName evidence="1">Uncharacterized protein</fullName>
    </submittedName>
</protein>
<feature type="non-terminal residue" evidence="1">
    <location>
        <position position="39"/>
    </location>
</feature>
<name>A0A0F9Q448_9ZZZZ</name>
<proteinExistence type="predicted"/>
<dbReference type="AlphaFoldDB" id="A0A0F9Q448"/>
<gene>
    <name evidence="1" type="ORF">LCGC14_1140620</name>
</gene>
<reference evidence="1" key="1">
    <citation type="journal article" date="2015" name="Nature">
        <title>Complex archaea that bridge the gap between prokaryotes and eukaryotes.</title>
        <authorList>
            <person name="Spang A."/>
            <person name="Saw J.H."/>
            <person name="Jorgensen S.L."/>
            <person name="Zaremba-Niedzwiedzka K."/>
            <person name="Martijn J."/>
            <person name="Lind A.E."/>
            <person name="van Eijk R."/>
            <person name="Schleper C."/>
            <person name="Guy L."/>
            <person name="Ettema T.J."/>
        </authorList>
    </citation>
    <scope>NUCLEOTIDE SEQUENCE</scope>
</reference>
<sequence>MGNTFLMKLLQRSEASQGTEVSAQATDAGDALVAAGMSP</sequence>
<dbReference type="EMBL" id="LAZR01005408">
    <property type="protein sequence ID" value="KKN00168.1"/>
    <property type="molecule type" value="Genomic_DNA"/>
</dbReference>